<dbReference type="EMBL" id="WUAV01000003">
    <property type="protein sequence ID" value="KAF1760952.1"/>
    <property type="molecule type" value="Genomic_DNA"/>
</dbReference>
<sequence length="111" mass="12788">MWTSLYDLLDETPNWRNLPIREINAVMARWGPLKVRTTTNNRKYKGVLKLWEMTAESIFGRGRTIQDDLEEKGFLVVYPYDRIVFVQGMGQDISSRSTGPGFAVLKTAWSS</sequence>
<dbReference type="AlphaFoldDB" id="A0A6A5H397"/>
<protein>
    <submittedName>
        <fullName evidence="1">Uncharacterized protein</fullName>
    </submittedName>
</protein>
<proteinExistence type="predicted"/>
<organism evidence="1 2">
    <name type="scientific">Caenorhabditis remanei</name>
    <name type="common">Caenorhabditis vulgaris</name>
    <dbReference type="NCBI Taxonomy" id="31234"/>
    <lineage>
        <taxon>Eukaryota</taxon>
        <taxon>Metazoa</taxon>
        <taxon>Ecdysozoa</taxon>
        <taxon>Nematoda</taxon>
        <taxon>Chromadorea</taxon>
        <taxon>Rhabditida</taxon>
        <taxon>Rhabditina</taxon>
        <taxon>Rhabditomorpha</taxon>
        <taxon>Rhabditoidea</taxon>
        <taxon>Rhabditidae</taxon>
        <taxon>Peloderinae</taxon>
        <taxon>Caenorhabditis</taxon>
    </lineage>
</organism>
<evidence type="ECO:0000313" key="1">
    <source>
        <dbReference type="EMBL" id="KAF1760952.1"/>
    </source>
</evidence>
<accession>A0A6A5H397</accession>
<dbReference type="Proteomes" id="UP000483820">
    <property type="component" value="Chromosome III"/>
</dbReference>
<dbReference type="CTD" id="78774858"/>
<reference evidence="1 2" key="1">
    <citation type="submission" date="2019-12" db="EMBL/GenBank/DDBJ databases">
        <title>Chromosome-level assembly of the Caenorhabditis remanei genome.</title>
        <authorList>
            <person name="Teterina A.A."/>
            <person name="Willis J.H."/>
            <person name="Phillips P.C."/>
        </authorList>
    </citation>
    <scope>NUCLEOTIDE SEQUENCE [LARGE SCALE GENOMIC DNA]</scope>
    <source>
        <strain evidence="1 2">PX506</strain>
        <tissue evidence="1">Whole organism</tissue>
    </source>
</reference>
<gene>
    <name evidence="1" type="ORF">GCK72_009205</name>
</gene>
<comment type="caution">
    <text evidence="1">The sequence shown here is derived from an EMBL/GenBank/DDBJ whole genome shotgun (WGS) entry which is preliminary data.</text>
</comment>
<name>A0A6A5H397_CAERE</name>
<dbReference type="KEGG" id="crq:GCK72_009205"/>
<dbReference type="GeneID" id="78774858"/>
<dbReference type="RefSeq" id="XP_053586839.1">
    <property type="nucleotide sequence ID" value="XM_053727262.1"/>
</dbReference>
<evidence type="ECO:0000313" key="2">
    <source>
        <dbReference type="Proteomes" id="UP000483820"/>
    </source>
</evidence>